<sequence>MALTLSGTADADRLKSYPIINIIEISVPILSAPLAKTSALSAVKYKDAKKTQILFPPFCQI</sequence>
<accession>A0A2T5BS98</accession>
<name>A0A2T5BS98_9BACT</name>
<protein>
    <submittedName>
        <fullName evidence="1">Uncharacterized protein</fullName>
    </submittedName>
</protein>
<reference evidence="1 2" key="1">
    <citation type="submission" date="2018-04" db="EMBL/GenBank/DDBJ databases">
        <title>Genomic Encyclopedia of Archaeal and Bacterial Type Strains, Phase II (KMG-II): from individual species to whole genera.</title>
        <authorList>
            <person name="Goeker M."/>
        </authorList>
    </citation>
    <scope>NUCLEOTIDE SEQUENCE [LARGE SCALE GENOMIC DNA]</scope>
    <source>
        <strain evidence="1 2">DSM 28823</strain>
    </source>
</reference>
<comment type="caution">
    <text evidence="1">The sequence shown here is derived from an EMBL/GenBank/DDBJ whole genome shotgun (WGS) entry which is preliminary data.</text>
</comment>
<organism evidence="1 2">
    <name type="scientific">Mangrovibacterium marinum</name>
    <dbReference type="NCBI Taxonomy" id="1639118"/>
    <lineage>
        <taxon>Bacteria</taxon>
        <taxon>Pseudomonadati</taxon>
        <taxon>Bacteroidota</taxon>
        <taxon>Bacteroidia</taxon>
        <taxon>Marinilabiliales</taxon>
        <taxon>Prolixibacteraceae</taxon>
        <taxon>Mangrovibacterium</taxon>
    </lineage>
</organism>
<proteinExistence type="predicted"/>
<dbReference type="Proteomes" id="UP000243525">
    <property type="component" value="Unassembled WGS sequence"/>
</dbReference>
<evidence type="ECO:0000313" key="2">
    <source>
        <dbReference type="Proteomes" id="UP000243525"/>
    </source>
</evidence>
<keyword evidence="2" id="KW-1185">Reference proteome</keyword>
<evidence type="ECO:0000313" key="1">
    <source>
        <dbReference type="EMBL" id="PTN02229.1"/>
    </source>
</evidence>
<gene>
    <name evidence="1" type="ORF">C8N47_1405</name>
</gene>
<dbReference type="AlphaFoldDB" id="A0A2T5BS98"/>
<dbReference type="EMBL" id="QAAD01000040">
    <property type="protein sequence ID" value="PTN02229.1"/>
    <property type="molecule type" value="Genomic_DNA"/>
</dbReference>